<dbReference type="InterPro" id="IPR050652">
    <property type="entry name" value="AN1_A20_ZnFinger"/>
</dbReference>
<name>A0A0E0E7X2_9ORYZ</name>
<dbReference type="SMART" id="SM00154">
    <property type="entry name" value="ZnF_AN1"/>
    <property type="match status" value="3"/>
</dbReference>
<proteinExistence type="predicted"/>
<evidence type="ECO:0000256" key="5">
    <source>
        <dbReference type="ARBA" id="ARBA00023016"/>
    </source>
</evidence>
<dbReference type="FunFam" id="4.10.1110.10:FF:000001">
    <property type="entry name" value="Zinc finger AN1-type containing 6"/>
    <property type="match status" value="1"/>
</dbReference>
<dbReference type="Proteomes" id="UP000008021">
    <property type="component" value="Chromosome 7"/>
</dbReference>
<sequence>MLLVEDFFLFFWFTGDGGACRASGCWCRRRRESRRRGGGSRASSAGRRPRRWCWRRGGWGSPPRRSRTPPCLPPAAGRTPRTPPPSPASSPAARRGSPPARTHRHVKRLREKLCVYIQAWGFCWFLTWKKPSSLPASRTARRTASRGPERSMTGSDTAAVEAGGRRSAGNTKQSGSWPCAATAAAAPPPEEESNFSIADDEIDQPTRDQSKAIELSKRCYKQQQPQPRHLIGTAAGDSDKTSVKVVADLSALVIKDNSGVEGEETTVVPTATKTKNRGEACQKKVGLLGFPCRCGGMFCGAHRHAGVHACAFDYKAAGHEAIARHNPLRVREVAMTRSKMQAGDGGGAEMCAAGCGFFGSAATDGLCSKCYKQQQPQPRHLIGTATGNGDKVVDKVVADLSALVIKDNSSVGGEGTTVMAPPATATKTKNRCEACRKKVGLLGFPCRCGGMFCGAHRHAGAHVCVFDYKAAGCDAIACQNPLRERENPPVRKSPVPFSPRSLPVAMAQESWKNESEETVHTPEAPILCVNNCGFFGSSMTNNMCSKCYRDFVKVTTMAAPVVEKKAFTPASSSKTPLEPAKPDEVPAAAVEDKQAAQEPPKPPSNRCLSCRKKVGLTGFQCRCGGTFCSTHRYTEAHDCTFDYKKAGRDQIAKQNPVVIAEKINKI</sequence>
<keyword evidence="5" id="KW-0346">Stress response</keyword>
<feature type="compositionally biased region" description="Acidic residues" evidence="7">
    <location>
        <begin position="189"/>
        <end position="203"/>
    </location>
</feature>
<keyword evidence="12" id="KW-1185">Reference proteome</keyword>
<feature type="domain" description="AN1-type" evidence="10">
    <location>
        <begin position="601"/>
        <end position="647"/>
    </location>
</feature>
<dbReference type="PROSITE" id="PS51036">
    <property type="entry name" value="ZF_A20"/>
    <property type="match status" value="2"/>
</dbReference>
<dbReference type="STRING" id="40149.A0A0E0E7X2"/>
<evidence type="ECO:0000259" key="9">
    <source>
        <dbReference type="PROSITE" id="PS51036"/>
    </source>
</evidence>
<evidence type="ECO:0000256" key="4">
    <source>
        <dbReference type="ARBA" id="ARBA00022833"/>
    </source>
</evidence>
<feature type="compositionally biased region" description="Low complexity" evidence="7">
    <location>
        <begin position="89"/>
        <end position="100"/>
    </location>
</feature>
<keyword evidence="4" id="KW-0862">Zinc</keyword>
<dbReference type="PANTHER" id="PTHR10634">
    <property type="entry name" value="AN1-TYPE ZINC FINGER PROTEIN"/>
    <property type="match status" value="1"/>
</dbReference>
<dbReference type="Gene3D" id="1.20.5.4770">
    <property type="match status" value="2"/>
</dbReference>
<reference evidence="11" key="1">
    <citation type="submission" date="2015-04" db="UniProtKB">
        <authorList>
            <consortium name="EnsemblPlants"/>
        </authorList>
    </citation>
    <scope>IDENTIFICATION</scope>
</reference>
<evidence type="ECO:0008006" key="13">
    <source>
        <dbReference type="Google" id="ProtNLM"/>
    </source>
</evidence>
<organism evidence="11">
    <name type="scientific">Oryza meridionalis</name>
    <dbReference type="NCBI Taxonomy" id="40149"/>
    <lineage>
        <taxon>Eukaryota</taxon>
        <taxon>Viridiplantae</taxon>
        <taxon>Streptophyta</taxon>
        <taxon>Embryophyta</taxon>
        <taxon>Tracheophyta</taxon>
        <taxon>Spermatophyta</taxon>
        <taxon>Magnoliopsida</taxon>
        <taxon>Liliopsida</taxon>
        <taxon>Poales</taxon>
        <taxon>Poaceae</taxon>
        <taxon>BOP clade</taxon>
        <taxon>Oryzoideae</taxon>
        <taxon>Oryzeae</taxon>
        <taxon>Oryzinae</taxon>
        <taxon>Oryza</taxon>
    </lineage>
</organism>
<dbReference type="InterPro" id="IPR035896">
    <property type="entry name" value="AN1-like_Znf"/>
</dbReference>
<feature type="region of interest" description="Disordered" evidence="7">
    <location>
        <begin position="567"/>
        <end position="604"/>
    </location>
</feature>
<feature type="region of interest" description="Disordered" evidence="7">
    <location>
        <begin position="134"/>
        <end position="207"/>
    </location>
</feature>
<dbReference type="SUPFAM" id="SSF57716">
    <property type="entry name" value="Glucocorticoid receptor-like (DNA-binding domain)"/>
    <property type="match status" value="2"/>
</dbReference>
<evidence type="ECO:0000256" key="7">
    <source>
        <dbReference type="SAM" id="MobiDB-lite"/>
    </source>
</evidence>
<dbReference type="Pfam" id="PF01428">
    <property type="entry name" value="zf-AN1"/>
    <property type="match status" value="3"/>
</dbReference>
<reference evidence="11" key="2">
    <citation type="submission" date="2018-05" db="EMBL/GenBank/DDBJ databases">
        <title>OmerRS3 (Oryza meridionalis Reference Sequence Version 3).</title>
        <authorList>
            <person name="Zhang J."/>
            <person name="Kudrna D."/>
            <person name="Lee S."/>
            <person name="Talag J."/>
            <person name="Welchert J."/>
            <person name="Wing R.A."/>
        </authorList>
    </citation>
    <scope>NUCLEOTIDE SEQUENCE [LARGE SCALE GENOMIC DNA]</scope>
    <source>
        <strain evidence="11">cv. OR44</strain>
    </source>
</reference>
<keyword evidence="3 6" id="KW-0863">Zinc-finger</keyword>
<feature type="signal peptide" evidence="8">
    <location>
        <begin position="1"/>
        <end position="19"/>
    </location>
</feature>
<feature type="compositionally biased region" description="Basic and acidic residues" evidence="7">
    <location>
        <begin position="580"/>
        <end position="595"/>
    </location>
</feature>
<dbReference type="PANTHER" id="PTHR10634:SF149">
    <property type="entry name" value="AN1-TYPE DOMAIN-CONTAINING PROTEIN-RELATED"/>
    <property type="match status" value="1"/>
</dbReference>
<evidence type="ECO:0000256" key="6">
    <source>
        <dbReference type="PROSITE-ProRule" id="PRU00449"/>
    </source>
</evidence>
<evidence type="ECO:0000256" key="8">
    <source>
        <dbReference type="SAM" id="SignalP"/>
    </source>
</evidence>
<dbReference type="SUPFAM" id="SSF118310">
    <property type="entry name" value="AN1-like Zinc finger"/>
    <property type="match status" value="3"/>
</dbReference>
<dbReference type="EnsemblPlants" id="OMERI07G02940.1">
    <property type="protein sequence ID" value="OMERI07G02940.1"/>
    <property type="gene ID" value="OMERI07G02940"/>
</dbReference>
<dbReference type="InterPro" id="IPR000058">
    <property type="entry name" value="Znf_AN1"/>
</dbReference>
<dbReference type="GO" id="GO:0003677">
    <property type="term" value="F:DNA binding"/>
    <property type="evidence" value="ECO:0007669"/>
    <property type="project" value="InterPro"/>
</dbReference>
<evidence type="ECO:0000259" key="10">
    <source>
        <dbReference type="PROSITE" id="PS51039"/>
    </source>
</evidence>
<accession>A0A0E0E7X2</accession>
<dbReference type="InterPro" id="IPR002653">
    <property type="entry name" value="Znf_A20"/>
</dbReference>
<feature type="domain" description="A20-type" evidence="9">
    <location>
        <begin position="345"/>
        <end position="379"/>
    </location>
</feature>
<feature type="chain" id="PRO_5002357960" description="AN1-type domain-containing protein" evidence="8">
    <location>
        <begin position="20"/>
        <end position="666"/>
    </location>
</feature>
<dbReference type="Pfam" id="PF01754">
    <property type="entry name" value="zf-A20"/>
    <property type="match status" value="2"/>
</dbReference>
<feature type="domain" description="AN1-type" evidence="10">
    <location>
        <begin position="272"/>
        <end position="318"/>
    </location>
</feature>
<dbReference type="HOGENOM" id="CLU_412455_0_0_1"/>
<dbReference type="Gene3D" id="4.10.1110.10">
    <property type="entry name" value="AN1-like Zinc finger"/>
    <property type="match status" value="3"/>
</dbReference>
<evidence type="ECO:0000313" key="12">
    <source>
        <dbReference type="Proteomes" id="UP000008021"/>
    </source>
</evidence>
<protein>
    <recommendedName>
        <fullName evidence="13">AN1-type domain-containing protein</fullName>
    </recommendedName>
</protein>
<keyword evidence="8" id="KW-0732">Signal</keyword>
<feature type="domain" description="A20-type" evidence="9">
    <location>
        <begin position="522"/>
        <end position="556"/>
    </location>
</feature>
<dbReference type="GO" id="GO:0008270">
    <property type="term" value="F:zinc ion binding"/>
    <property type="evidence" value="ECO:0007669"/>
    <property type="project" value="UniProtKB-KW"/>
</dbReference>
<evidence type="ECO:0000256" key="1">
    <source>
        <dbReference type="ARBA" id="ARBA00003732"/>
    </source>
</evidence>
<dbReference type="AlphaFoldDB" id="A0A0E0E7X2"/>
<dbReference type="PROSITE" id="PS51039">
    <property type="entry name" value="ZF_AN1"/>
    <property type="match status" value="3"/>
</dbReference>
<evidence type="ECO:0000256" key="3">
    <source>
        <dbReference type="ARBA" id="ARBA00022771"/>
    </source>
</evidence>
<dbReference type="Gramene" id="OMERI07G02940.1">
    <property type="protein sequence ID" value="OMERI07G02940.1"/>
    <property type="gene ID" value="OMERI07G02940"/>
</dbReference>
<comment type="function">
    <text evidence="1">May be involved in environmental stress response.</text>
</comment>
<evidence type="ECO:0000313" key="11">
    <source>
        <dbReference type="EnsemblPlants" id="OMERI07G02940.1"/>
    </source>
</evidence>
<feature type="region of interest" description="Disordered" evidence="7">
    <location>
        <begin position="59"/>
        <end position="104"/>
    </location>
</feature>
<dbReference type="SMART" id="SM00259">
    <property type="entry name" value="ZnF_A20"/>
    <property type="match status" value="2"/>
</dbReference>
<feature type="domain" description="AN1-type" evidence="10">
    <location>
        <begin position="426"/>
        <end position="472"/>
    </location>
</feature>
<keyword evidence="2" id="KW-0479">Metal-binding</keyword>
<evidence type="ECO:0000256" key="2">
    <source>
        <dbReference type="ARBA" id="ARBA00022723"/>
    </source>
</evidence>